<proteinExistence type="predicted"/>
<dbReference type="AlphaFoldDB" id="W6TDW2"/>
<dbReference type="Pfam" id="PF13238">
    <property type="entry name" value="AAA_18"/>
    <property type="match status" value="1"/>
</dbReference>
<dbReference type="RefSeq" id="WP_021826971.1">
    <property type="nucleotide sequence ID" value="NZ_AWTR02000073.1"/>
</dbReference>
<sequence>MKNIIIFCLVGLSGSGKTSISENVAKFGDIGTLIKVTTRPKRTSDLDTEYRFLSSEEYNKLFRENKLALCRESYSDRYAVPYSSFEYAKKKNIFTFITPWCFFNTSFFDPKLSYVKICLDLPEEDRIKRMLKRGDSEEYINRRLDI</sequence>
<keyword evidence="2" id="KW-1185">Reference proteome</keyword>
<protein>
    <submittedName>
        <fullName evidence="1">Guanylate kinase</fullName>
    </submittedName>
</protein>
<keyword evidence="1" id="KW-0808">Transferase</keyword>
<keyword evidence="1" id="KW-0418">Kinase</keyword>
<dbReference type="EMBL" id="AWTR02000073">
    <property type="protein sequence ID" value="ETZ06991.1"/>
    <property type="molecule type" value="Genomic_DNA"/>
</dbReference>
<comment type="caution">
    <text evidence="1">The sequence shown here is derived from an EMBL/GenBank/DDBJ whole genome shotgun (WGS) entry which is preliminary data.</text>
</comment>
<name>W6TDW2_HOLOB</name>
<dbReference type="Proteomes" id="UP000019112">
    <property type="component" value="Unassembled WGS sequence"/>
</dbReference>
<reference evidence="1 2" key="1">
    <citation type="journal article" date="2014" name="FEMS Microbiol. Lett.">
        <title>Draft genome sequences of three Holospora species (Holospora obtusa, Holospora undulata, and Holospora elegans), endonuclear symbiotic bacteria of the ciliate Paramecium caudatum.</title>
        <authorList>
            <person name="Dohra H."/>
            <person name="Tanaka K."/>
            <person name="Suzuki T."/>
            <person name="Fujishima M."/>
            <person name="Suzuki H."/>
        </authorList>
    </citation>
    <scope>NUCLEOTIDE SEQUENCE [LARGE SCALE GENOMIC DNA]</scope>
    <source>
        <strain evidence="1 2">F1</strain>
    </source>
</reference>
<dbReference type="InterPro" id="IPR027417">
    <property type="entry name" value="P-loop_NTPase"/>
</dbReference>
<gene>
    <name evidence="1" type="ORF">P618_200831</name>
</gene>
<dbReference type="GO" id="GO:0016301">
    <property type="term" value="F:kinase activity"/>
    <property type="evidence" value="ECO:0007669"/>
    <property type="project" value="UniProtKB-KW"/>
</dbReference>
<dbReference type="SUPFAM" id="SSF52540">
    <property type="entry name" value="P-loop containing nucleoside triphosphate hydrolases"/>
    <property type="match status" value="1"/>
</dbReference>
<organism evidence="1 2">
    <name type="scientific">Holospora obtusa F1</name>
    <dbReference type="NCBI Taxonomy" id="1399147"/>
    <lineage>
        <taxon>Bacteria</taxon>
        <taxon>Pseudomonadati</taxon>
        <taxon>Pseudomonadota</taxon>
        <taxon>Alphaproteobacteria</taxon>
        <taxon>Holosporales</taxon>
        <taxon>Holosporaceae</taxon>
        <taxon>Holospora</taxon>
    </lineage>
</organism>
<evidence type="ECO:0000313" key="1">
    <source>
        <dbReference type="EMBL" id="ETZ06991.1"/>
    </source>
</evidence>
<dbReference type="Gene3D" id="3.40.50.300">
    <property type="entry name" value="P-loop containing nucleotide triphosphate hydrolases"/>
    <property type="match status" value="1"/>
</dbReference>
<dbReference type="STRING" id="1399147.P618_200831"/>
<evidence type="ECO:0000313" key="2">
    <source>
        <dbReference type="Proteomes" id="UP000019112"/>
    </source>
</evidence>
<accession>W6TDW2</accession>